<comment type="similarity">
    <text evidence="11">Belongs to the ABC transporter superfamily. Macrolide exporter (TC 3.A.1.122) family.</text>
</comment>
<dbReference type="GO" id="GO:0005886">
    <property type="term" value="C:plasma membrane"/>
    <property type="evidence" value="ECO:0007669"/>
    <property type="project" value="UniProtKB-SubCell"/>
</dbReference>
<dbReference type="InterPro" id="IPR025857">
    <property type="entry name" value="MacB_PCD"/>
</dbReference>
<feature type="domain" description="ABC transporter" evidence="13">
    <location>
        <begin position="6"/>
        <end position="244"/>
    </location>
</feature>
<evidence type="ECO:0000259" key="13">
    <source>
        <dbReference type="PROSITE" id="PS50893"/>
    </source>
</evidence>
<organism evidence="14 15">
    <name type="scientific">Rouxiella badensis</name>
    <dbReference type="NCBI Taxonomy" id="1646377"/>
    <lineage>
        <taxon>Bacteria</taxon>
        <taxon>Pseudomonadati</taxon>
        <taxon>Pseudomonadota</taxon>
        <taxon>Gammaproteobacteria</taxon>
        <taxon>Enterobacterales</taxon>
        <taxon>Yersiniaceae</taxon>
        <taxon>Rouxiella</taxon>
    </lineage>
</organism>
<gene>
    <name evidence="14" type="ORF">BS640_04955</name>
</gene>
<dbReference type="EMBL" id="MRWE01000005">
    <property type="protein sequence ID" value="ORJ26756.1"/>
    <property type="molecule type" value="Genomic_DNA"/>
</dbReference>
<protein>
    <submittedName>
        <fullName evidence="14">MacB family efflux pump subunit</fullName>
    </submittedName>
</protein>
<dbReference type="Pfam" id="PF00005">
    <property type="entry name" value="ABC_tran"/>
    <property type="match status" value="1"/>
</dbReference>
<dbReference type="GO" id="GO:0005524">
    <property type="term" value="F:ATP binding"/>
    <property type="evidence" value="ECO:0007669"/>
    <property type="project" value="UniProtKB-KW"/>
</dbReference>
<dbReference type="InterPro" id="IPR003838">
    <property type="entry name" value="ABC3_permease_C"/>
</dbReference>
<keyword evidence="6" id="KW-0547">Nucleotide-binding</keyword>
<evidence type="ECO:0000256" key="2">
    <source>
        <dbReference type="ARBA" id="ARBA00022448"/>
    </source>
</evidence>
<dbReference type="SMART" id="SM00382">
    <property type="entry name" value="AAA"/>
    <property type="match status" value="1"/>
</dbReference>
<dbReference type="AlphaFoldDB" id="A0A1X0WIZ7"/>
<dbReference type="PROSITE" id="PS00211">
    <property type="entry name" value="ABC_TRANSPORTER_1"/>
    <property type="match status" value="1"/>
</dbReference>
<evidence type="ECO:0000313" key="14">
    <source>
        <dbReference type="EMBL" id="ORJ26756.1"/>
    </source>
</evidence>
<evidence type="ECO:0000256" key="7">
    <source>
        <dbReference type="ARBA" id="ARBA00022840"/>
    </source>
</evidence>
<keyword evidence="5 12" id="KW-0812">Transmembrane</keyword>
<dbReference type="InterPro" id="IPR027417">
    <property type="entry name" value="P-loop_NTPase"/>
</dbReference>
<dbReference type="InterPro" id="IPR003439">
    <property type="entry name" value="ABC_transporter-like_ATP-bd"/>
</dbReference>
<dbReference type="SUPFAM" id="SSF52540">
    <property type="entry name" value="P-loop containing nucleoside triphosphate hydrolases"/>
    <property type="match status" value="1"/>
</dbReference>
<dbReference type="STRING" id="1646377.BS640_04955"/>
<evidence type="ECO:0000256" key="11">
    <source>
        <dbReference type="ARBA" id="ARBA00038388"/>
    </source>
</evidence>
<evidence type="ECO:0000256" key="4">
    <source>
        <dbReference type="ARBA" id="ARBA00022519"/>
    </source>
</evidence>
<feature type="transmembrane region" description="Helical" evidence="12">
    <location>
        <begin position="623"/>
        <end position="641"/>
    </location>
</feature>
<comment type="subcellular location">
    <subcellularLocation>
        <location evidence="1">Cell inner membrane</location>
        <topology evidence="1">Multi-pass membrane protein</topology>
    </subcellularLocation>
</comment>
<comment type="caution">
    <text evidence="14">The sequence shown here is derived from an EMBL/GenBank/DDBJ whole genome shotgun (WGS) entry which is preliminary data.</text>
</comment>
<keyword evidence="9 12" id="KW-1133">Transmembrane helix</keyword>
<dbReference type="InterPro" id="IPR017871">
    <property type="entry name" value="ABC_transporter-like_CS"/>
</dbReference>
<dbReference type="InterPro" id="IPR050250">
    <property type="entry name" value="Macrolide_Exporter_MacB"/>
</dbReference>
<keyword evidence="2" id="KW-0813">Transport</keyword>
<dbReference type="InterPro" id="IPR017911">
    <property type="entry name" value="MacB-like_ATP-bd"/>
</dbReference>
<dbReference type="Pfam" id="PF12704">
    <property type="entry name" value="MacB_PCD"/>
    <property type="match status" value="1"/>
</dbReference>
<dbReference type="PROSITE" id="PS50893">
    <property type="entry name" value="ABC_TRANSPORTER_2"/>
    <property type="match status" value="1"/>
</dbReference>
<name>A0A1X0WIZ7_9GAMM</name>
<dbReference type="GO" id="GO:0022857">
    <property type="term" value="F:transmembrane transporter activity"/>
    <property type="evidence" value="ECO:0007669"/>
    <property type="project" value="TreeGrafter"/>
</dbReference>
<evidence type="ECO:0000256" key="9">
    <source>
        <dbReference type="ARBA" id="ARBA00022989"/>
    </source>
</evidence>
<evidence type="ECO:0000256" key="12">
    <source>
        <dbReference type="SAM" id="Phobius"/>
    </source>
</evidence>
<keyword evidence="8" id="KW-1278">Translocase</keyword>
<evidence type="ECO:0000256" key="5">
    <source>
        <dbReference type="ARBA" id="ARBA00022692"/>
    </source>
</evidence>
<dbReference type="Proteomes" id="UP000192536">
    <property type="component" value="Unassembled WGS sequence"/>
</dbReference>
<reference evidence="14 15" key="1">
    <citation type="journal article" date="2017" name="Int. J. Syst. Evol. Microbiol.">
        <title>Rouxiella badensis sp. nov. and Rouxiella silvae sp. nov. isolated from peat bog soil in Germany and emendation of the genus description.</title>
        <authorList>
            <person name="Le Fleche-Mateos A."/>
            <person name="Kugler J.H."/>
            <person name="Hansen S.H."/>
            <person name="Syldatk C."/>
            <person name="Hausmann R."/>
            <person name="Lomprez F."/>
            <person name="Vandenbogaert M."/>
            <person name="Manuguerra J.C."/>
            <person name="Grimont P.A."/>
        </authorList>
    </citation>
    <scope>NUCLEOTIDE SEQUENCE [LARGE SCALE GENOMIC DNA]</scope>
    <source>
        <strain evidence="14 15">DSM 100043</strain>
    </source>
</reference>
<sequence>MTPPLLSLTAISRRFQNGNAEVTVLNNLSLDIHAGEMVAIMGPSGSGKSTLMNILGCLDRPSDGAYRIDGRDVQHFDSNARARLRRERFGFIFQRYHLIPSLSVADNVEVPARYARHPRALRRDKALRLLSQLGLSGLETRGVTRLSGGQQQRVSIARALINGGEIILADEPTGALDSQNGRDVMQLLQQLHRQGHTVIIITHDIEVARYAGRILRLCDGQLCSDQPNQAEKSEYVEKSKDVNAPPLVAGTQGETPHRRLTRWEAITDNLLGACRTLSVHKMRSGLTLLGIVIGIVSVVCLNAAGEGARRYVLDTLATLGGNVITLHPGKGFGDDEAASRRSLGPRDLKLLLAQPWVKAATPNVNASLRIRWQRADTNASVNGTSAEFLETSNLETLAGRSLLPRDVAQNGSVVIINQALQQKLFPTGIDPLGQIILVGTQPCRIVGVMRSTSAYNNGALTLWMPWTTASSRLLGQNWFSSIAVSLENGLTSESAKKAIQSLLTRLHGRQDFYMQDSAAFVSSIEKTSFALTLFLSLIALISLLVGGIGVMNIMLVSVTERTRETGVRMAVGARPRDIQWQFLTEAVLLCLIGAAIGVTVSLGLGAVLALFIPSWQMVFSLKAMLIAVGCAVVVGMLSGWLPAWQAARLDPAEALARE</sequence>
<dbReference type="Gene3D" id="3.40.50.300">
    <property type="entry name" value="P-loop containing nucleotide triphosphate hydrolases"/>
    <property type="match status" value="1"/>
</dbReference>
<dbReference type="FunFam" id="3.40.50.300:FF:000032">
    <property type="entry name" value="Export ABC transporter ATP-binding protein"/>
    <property type="match status" value="1"/>
</dbReference>
<dbReference type="PANTHER" id="PTHR30572">
    <property type="entry name" value="MEMBRANE COMPONENT OF TRANSPORTER-RELATED"/>
    <property type="match status" value="1"/>
</dbReference>
<evidence type="ECO:0000256" key="1">
    <source>
        <dbReference type="ARBA" id="ARBA00004429"/>
    </source>
</evidence>
<proteinExistence type="inferred from homology"/>
<keyword evidence="7" id="KW-0067">ATP-binding</keyword>
<evidence type="ECO:0000313" key="15">
    <source>
        <dbReference type="Proteomes" id="UP000192536"/>
    </source>
</evidence>
<dbReference type="InterPro" id="IPR003593">
    <property type="entry name" value="AAA+_ATPase"/>
</dbReference>
<evidence type="ECO:0000256" key="10">
    <source>
        <dbReference type="ARBA" id="ARBA00023136"/>
    </source>
</evidence>
<keyword evidence="3" id="KW-1003">Cell membrane</keyword>
<feature type="transmembrane region" description="Helical" evidence="12">
    <location>
        <begin position="529"/>
        <end position="555"/>
    </location>
</feature>
<evidence type="ECO:0000256" key="8">
    <source>
        <dbReference type="ARBA" id="ARBA00022967"/>
    </source>
</evidence>
<keyword evidence="10 12" id="KW-0472">Membrane</keyword>
<keyword evidence="15" id="KW-1185">Reference proteome</keyword>
<keyword evidence="4" id="KW-0997">Cell inner membrane</keyword>
<dbReference type="CDD" id="cd03255">
    <property type="entry name" value="ABC_MJ0796_LolCDE_FtsE"/>
    <property type="match status" value="1"/>
</dbReference>
<dbReference type="Pfam" id="PF02687">
    <property type="entry name" value="FtsX"/>
    <property type="match status" value="1"/>
</dbReference>
<dbReference type="GO" id="GO:0016887">
    <property type="term" value="F:ATP hydrolysis activity"/>
    <property type="evidence" value="ECO:0007669"/>
    <property type="project" value="InterPro"/>
</dbReference>
<evidence type="ECO:0000256" key="3">
    <source>
        <dbReference type="ARBA" id="ARBA00022475"/>
    </source>
</evidence>
<feature type="transmembrane region" description="Helical" evidence="12">
    <location>
        <begin position="586"/>
        <end position="611"/>
    </location>
</feature>
<accession>A0A1X0WIZ7</accession>
<dbReference type="RefSeq" id="WP_084912102.1">
    <property type="nucleotide sequence ID" value="NZ_JAJGAQ010000014.1"/>
</dbReference>
<dbReference type="PANTHER" id="PTHR30572:SF7">
    <property type="entry name" value="MACROLIDE EXPORT ATP-BINDING_PERMEASE PROTEIN MACB"/>
    <property type="match status" value="1"/>
</dbReference>
<dbReference type="GO" id="GO:1902495">
    <property type="term" value="C:transmembrane transporter complex"/>
    <property type="evidence" value="ECO:0007669"/>
    <property type="project" value="UniProtKB-ARBA"/>
</dbReference>
<evidence type="ECO:0000256" key="6">
    <source>
        <dbReference type="ARBA" id="ARBA00022741"/>
    </source>
</evidence>